<keyword evidence="2" id="KW-1185">Reference proteome</keyword>
<organism evidence="1 2">
    <name type="scientific">Alternaria burnsii</name>
    <dbReference type="NCBI Taxonomy" id="1187904"/>
    <lineage>
        <taxon>Eukaryota</taxon>
        <taxon>Fungi</taxon>
        <taxon>Dikarya</taxon>
        <taxon>Ascomycota</taxon>
        <taxon>Pezizomycotina</taxon>
        <taxon>Dothideomycetes</taxon>
        <taxon>Pleosporomycetidae</taxon>
        <taxon>Pleosporales</taxon>
        <taxon>Pleosporineae</taxon>
        <taxon>Pleosporaceae</taxon>
        <taxon>Alternaria</taxon>
        <taxon>Alternaria sect. Alternaria</taxon>
    </lineage>
</organism>
<comment type="caution">
    <text evidence="1">The sequence shown here is derived from an EMBL/GenBank/DDBJ whole genome shotgun (WGS) entry which is preliminary data.</text>
</comment>
<sequence length="139" mass="16492">MQECSYLIDRLLYTGRLESTDTRDYIYVILRLTSYPSLSMSIEEWDEARRSSLLIPVDYSTTWDAVAWVTLMTEGLALLPKFKVLDAKEENPTLLSWAIDWHITTRCFRRRQVEEKTVLAIDRFRLLGLWRYRLLLQAP</sequence>
<reference evidence="1" key="2">
    <citation type="submission" date="2020-08" db="EMBL/GenBank/DDBJ databases">
        <title>Draft Genome Sequence of Cumin Blight Pathogen Alternaria burnsii.</title>
        <authorList>
            <person name="Feng Z."/>
        </authorList>
    </citation>
    <scope>NUCLEOTIDE SEQUENCE</scope>
    <source>
        <strain evidence="1">CBS107.38</strain>
    </source>
</reference>
<reference evidence="1" key="1">
    <citation type="submission" date="2020-01" db="EMBL/GenBank/DDBJ databases">
        <authorList>
            <person name="Feng Z.H.Z."/>
        </authorList>
    </citation>
    <scope>NUCLEOTIDE SEQUENCE</scope>
    <source>
        <strain evidence="1">CBS107.38</strain>
    </source>
</reference>
<protein>
    <submittedName>
        <fullName evidence="1">Uncharacterized protein</fullName>
    </submittedName>
</protein>
<dbReference type="AlphaFoldDB" id="A0A8H7EGS4"/>
<evidence type="ECO:0000313" key="1">
    <source>
        <dbReference type="EMBL" id="KAF7677306.1"/>
    </source>
</evidence>
<gene>
    <name evidence="1" type="ORF">GT037_004165</name>
</gene>
<dbReference type="GeneID" id="62202390"/>
<name>A0A8H7EGS4_9PLEO</name>
<dbReference type="EMBL" id="JAAABM010000005">
    <property type="protein sequence ID" value="KAF7677306.1"/>
    <property type="molecule type" value="Genomic_DNA"/>
</dbReference>
<dbReference type="RefSeq" id="XP_038787484.1">
    <property type="nucleotide sequence ID" value="XM_038929212.1"/>
</dbReference>
<proteinExistence type="predicted"/>
<dbReference type="Proteomes" id="UP000596902">
    <property type="component" value="Unassembled WGS sequence"/>
</dbReference>
<accession>A0A8H7EGS4</accession>
<evidence type="ECO:0000313" key="2">
    <source>
        <dbReference type="Proteomes" id="UP000596902"/>
    </source>
</evidence>